<sequence>MDPSTKYTEHRTLTHKPSPSPFPSRRVIRITVTDPDATDSSGEDDVPPLPHSHPHLPVRFRVKKYVNEICIHDSRRRKVVNALPRGNTTDCSASLPEDTGRSLGMMRYRGVRQRPWGRWAAEIRDPVKKTRVWLGTYDTAEEAAMVYDHAALRIKGPGAPTNFSRPADLGSEDHQFEPAKGVETHDMPSPTSVLRFQFQPGEYVAGDEVERCLLDPGYLMDFFGSSQGPDPVFASGDELSQRDDVASSSDGVGIGLGKSGEEEEEDIVGCCKWDVDNYFQENDAWLFC</sequence>
<protein>
    <submittedName>
        <fullName evidence="1">Uncharacterized protein</fullName>
    </submittedName>
</protein>
<reference evidence="2" key="1">
    <citation type="journal article" date="2023" name="Front. Plant Sci.">
        <title>Chromosomal-level genome assembly of Melastoma candidum provides insights into trichome evolution.</title>
        <authorList>
            <person name="Zhong Y."/>
            <person name="Wu W."/>
            <person name="Sun C."/>
            <person name="Zou P."/>
            <person name="Liu Y."/>
            <person name="Dai S."/>
            <person name="Zhou R."/>
        </authorList>
    </citation>
    <scope>NUCLEOTIDE SEQUENCE [LARGE SCALE GENOMIC DNA]</scope>
</reference>
<comment type="caution">
    <text evidence="1">The sequence shown here is derived from an EMBL/GenBank/DDBJ whole genome shotgun (WGS) entry which is preliminary data.</text>
</comment>
<organism evidence="1 2">
    <name type="scientific">Melastoma candidum</name>
    <dbReference type="NCBI Taxonomy" id="119954"/>
    <lineage>
        <taxon>Eukaryota</taxon>
        <taxon>Viridiplantae</taxon>
        <taxon>Streptophyta</taxon>
        <taxon>Embryophyta</taxon>
        <taxon>Tracheophyta</taxon>
        <taxon>Spermatophyta</taxon>
        <taxon>Magnoliopsida</taxon>
        <taxon>eudicotyledons</taxon>
        <taxon>Gunneridae</taxon>
        <taxon>Pentapetalae</taxon>
        <taxon>rosids</taxon>
        <taxon>malvids</taxon>
        <taxon>Myrtales</taxon>
        <taxon>Melastomataceae</taxon>
        <taxon>Melastomatoideae</taxon>
        <taxon>Melastomateae</taxon>
        <taxon>Melastoma</taxon>
    </lineage>
</organism>
<keyword evidence="2" id="KW-1185">Reference proteome</keyword>
<gene>
    <name evidence="1" type="ORF">MLD38_039038</name>
</gene>
<evidence type="ECO:0000313" key="2">
    <source>
        <dbReference type="Proteomes" id="UP001057402"/>
    </source>
</evidence>
<evidence type="ECO:0000313" key="1">
    <source>
        <dbReference type="EMBL" id="KAI4303401.1"/>
    </source>
</evidence>
<dbReference type="EMBL" id="CM042891">
    <property type="protein sequence ID" value="KAI4303401.1"/>
    <property type="molecule type" value="Genomic_DNA"/>
</dbReference>
<dbReference type="Proteomes" id="UP001057402">
    <property type="component" value="Chromosome 12"/>
</dbReference>
<accession>A0ACB9L0T7</accession>
<name>A0ACB9L0T7_9MYRT</name>
<proteinExistence type="predicted"/>